<proteinExistence type="predicted"/>
<evidence type="ECO:0000313" key="1">
    <source>
        <dbReference type="EMBL" id="GFX90368.1"/>
    </source>
</evidence>
<sequence>MIESLVHFQADPFSSWVGHFRVLNHLSLAGVKHLYPPLLTIVLPHSCVRAIGWHVDPHYETASCPTPGGHNLSCPTFTDSASLARLADSTLQSSSICACLIFLQQVILKFLDTAHVPPSLRRSTVYQHDRTPLHYAIHARRHLWIVVDRSCCTISTFNLGKDVV</sequence>
<gene>
    <name evidence="1" type="ORF">TNCV_3849431</name>
</gene>
<name>A0A8X6R8G8_TRICX</name>
<keyword evidence="2" id="KW-1185">Reference proteome</keyword>
<reference evidence="1" key="1">
    <citation type="submission" date="2020-08" db="EMBL/GenBank/DDBJ databases">
        <title>Multicomponent nature underlies the extraordinary mechanical properties of spider dragline silk.</title>
        <authorList>
            <person name="Kono N."/>
            <person name="Nakamura H."/>
            <person name="Mori M."/>
            <person name="Yoshida Y."/>
            <person name="Ohtoshi R."/>
            <person name="Malay A.D."/>
            <person name="Moran D.A.P."/>
            <person name="Tomita M."/>
            <person name="Numata K."/>
            <person name="Arakawa K."/>
        </authorList>
    </citation>
    <scope>NUCLEOTIDE SEQUENCE</scope>
</reference>
<comment type="caution">
    <text evidence="1">The sequence shown here is derived from an EMBL/GenBank/DDBJ whole genome shotgun (WGS) entry which is preliminary data.</text>
</comment>
<dbReference type="Proteomes" id="UP000887159">
    <property type="component" value="Unassembled WGS sequence"/>
</dbReference>
<organism evidence="1 2">
    <name type="scientific">Trichonephila clavipes</name>
    <name type="common">Golden silk orbweaver</name>
    <name type="synonym">Nephila clavipes</name>
    <dbReference type="NCBI Taxonomy" id="2585209"/>
    <lineage>
        <taxon>Eukaryota</taxon>
        <taxon>Metazoa</taxon>
        <taxon>Ecdysozoa</taxon>
        <taxon>Arthropoda</taxon>
        <taxon>Chelicerata</taxon>
        <taxon>Arachnida</taxon>
        <taxon>Araneae</taxon>
        <taxon>Araneomorphae</taxon>
        <taxon>Entelegynae</taxon>
        <taxon>Araneoidea</taxon>
        <taxon>Nephilidae</taxon>
        <taxon>Trichonephila</taxon>
    </lineage>
</organism>
<accession>A0A8X6R8G8</accession>
<evidence type="ECO:0000313" key="2">
    <source>
        <dbReference type="Proteomes" id="UP000887159"/>
    </source>
</evidence>
<protein>
    <submittedName>
        <fullName evidence="1">Uncharacterized protein</fullName>
    </submittedName>
</protein>
<dbReference type="AlphaFoldDB" id="A0A8X6R8G8"/>
<dbReference type="EMBL" id="BMAU01021094">
    <property type="protein sequence ID" value="GFX90368.1"/>
    <property type="molecule type" value="Genomic_DNA"/>
</dbReference>